<keyword evidence="5" id="KW-1185">Reference proteome</keyword>
<feature type="compositionally biased region" description="Low complexity" evidence="1">
    <location>
        <begin position="32"/>
        <end position="42"/>
    </location>
</feature>
<accession>A0A2W1FQR2</accession>
<sequence length="299" mass="32929">MEEPIQYPLEPTAVSPFSMDDYAQFKAGGYYTSTNESQSTTSSDKRASPRRISHDRTPSRELSHGEMDMVSSASIRGDQQGNFPKRRDDSYPSLQIPQSLGSHTDFDFGNMGIALTNSPRVSLAGPMEINAVDHAQRPDGGQTSPIMQDEFTSPVEKSCHCKCSQSALACLDRISTVSPEARYIDRLEAIQSALLTAEKLVLCTNCLPNMIIAKCCFVLGNAHELVSDMSSGLEDTTSPTTAATRQSVEYVRRVKRRATMLFAGLKMLEDLSPGDWGLSKMQSEFLSVLAKFWVSLPEH</sequence>
<dbReference type="OrthoDB" id="4356994at2759"/>
<comment type="caution">
    <text evidence="3">The sequence shown here is derived from an EMBL/GenBank/DDBJ whole genome shotgun (WGS) entry which is preliminary data.</text>
</comment>
<evidence type="ECO:0000313" key="3">
    <source>
        <dbReference type="EMBL" id="KAI1513260.1"/>
    </source>
</evidence>
<feature type="compositionally biased region" description="Polar residues" evidence="1">
    <location>
        <begin position="71"/>
        <end position="82"/>
    </location>
</feature>
<reference evidence="3" key="2">
    <citation type="submission" date="2021-05" db="EMBL/GenBank/DDBJ databases">
        <authorList>
            <person name="Moolhuijzen P.M."/>
            <person name="Moffat C.S."/>
        </authorList>
    </citation>
    <scope>NUCLEOTIDE SEQUENCE</scope>
    <source>
        <strain evidence="3">86-124</strain>
    </source>
</reference>
<gene>
    <name evidence="3" type="ORF">Ptr86124_008280</name>
    <name evidence="2" type="ORF">PtrM4_036410</name>
</gene>
<dbReference type="AlphaFoldDB" id="A0A2W1FQR2"/>
<organism evidence="3 5">
    <name type="scientific">Pyrenophora tritici-repentis</name>
    <dbReference type="NCBI Taxonomy" id="45151"/>
    <lineage>
        <taxon>Eukaryota</taxon>
        <taxon>Fungi</taxon>
        <taxon>Dikarya</taxon>
        <taxon>Ascomycota</taxon>
        <taxon>Pezizomycotina</taxon>
        <taxon>Dothideomycetes</taxon>
        <taxon>Pleosporomycetidae</taxon>
        <taxon>Pleosporales</taxon>
        <taxon>Pleosporineae</taxon>
        <taxon>Pleosporaceae</taxon>
        <taxon>Pyrenophora</taxon>
    </lineage>
</organism>
<reference evidence="5" key="4">
    <citation type="journal article" date="2022" name="Microb. Genom.">
        <title>A global pangenome for the wheat fungal pathogen Pyrenophora tritici-repentis and prediction of effector protein structural homology.</title>
        <authorList>
            <person name="Moolhuijzen P.M."/>
            <person name="See P.T."/>
            <person name="Shi G."/>
            <person name="Powell H.R."/>
            <person name="Cockram J."/>
            <person name="Jorgensen L.N."/>
            <person name="Benslimane H."/>
            <person name="Strelkov S.E."/>
            <person name="Turner J."/>
            <person name="Liu Z."/>
            <person name="Moffat C.S."/>
        </authorList>
    </citation>
    <scope>NUCLEOTIDE SEQUENCE [LARGE SCALE GENOMIC DNA]</scope>
</reference>
<feature type="compositionally biased region" description="Basic and acidic residues" evidence="1">
    <location>
        <begin position="43"/>
        <end position="67"/>
    </location>
</feature>
<proteinExistence type="predicted"/>
<dbReference type="Proteomes" id="UP000245464">
    <property type="component" value="Chromosome 1"/>
</dbReference>
<protein>
    <submittedName>
        <fullName evidence="3">Uncharacterized protein</fullName>
    </submittedName>
</protein>
<feature type="region of interest" description="Disordered" evidence="1">
    <location>
        <begin position="30"/>
        <end position="95"/>
    </location>
</feature>
<reference evidence="3" key="3">
    <citation type="journal article" date="2022" name="bioRxiv">
        <title>A global pangenome for the wheat fungal pathogen Pyrenophora tritici-repentis and prediction of effector protein structural homology.</title>
        <authorList>
            <person name="Moolhuijzen P."/>
            <person name="See P.T."/>
            <person name="Shi G."/>
            <person name="Powell H.R."/>
            <person name="Cockram J."/>
            <person name="Jorgensen L.N."/>
            <person name="Benslimane H."/>
            <person name="Strelkov S.E."/>
            <person name="Turner J."/>
            <person name="Liu Z."/>
            <person name="Moffat C.S."/>
        </authorList>
    </citation>
    <scope>NUCLEOTIDE SEQUENCE</scope>
    <source>
        <strain evidence="3">86-124</strain>
    </source>
</reference>
<name>A0A2W1FQR2_9PLEO</name>
<evidence type="ECO:0000313" key="2">
    <source>
        <dbReference type="EMBL" id="KAF7579401.1"/>
    </source>
</evidence>
<evidence type="ECO:0000313" key="4">
    <source>
        <dbReference type="Proteomes" id="UP000245464"/>
    </source>
</evidence>
<dbReference type="EMBL" id="NQIK02000001">
    <property type="protein sequence ID" value="KAF7579401.1"/>
    <property type="molecule type" value="Genomic_DNA"/>
</dbReference>
<dbReference type="Proteomes" id="UP000249757">
    <property type="component" value="Unassembled WGS sequence"/>
</dbReference>
<evidence type="ECO:0000313" key="5">
    <source>
        <dbReference type="Proteomes" id="UP000249757"/>
    </source>
</evidence>
<reference evidence="2 4" key="1">
    <citation type="journal article" date="2018" name="BMC Genomics">
        <title>Comparative genomics of the wheat fungal pathogen Pyrenophora tritici-repentis reveals chromosomal variations and genome plasticity.</title>
        <authorList>
            <person name="Moolhuijzen P."/>
            <person name="See P.T."/>
            <person name="Hane J.K."/>
            <person name="Shi G."/>
            <person name="Liu Z."/>
            <person name="Oliver R.P."/>
            <person name="Moffat C.S."/>
        </authorList>
    </citation>
    <scope>NUCLEOTIDE SEQUENCE [LARGE SCALE GENOMIC DNA]</scope>
    <source>
        <strain evidence="2">M4</strain>
    </source>
</reference>
<evidence type="ECO:0000256" key="1">
    <source>
        <dbReference type="SAM" id="MobiDB-lite"/>
    </source>
</evidence>
<dbReference type="EMBL" id="NRDI02000010">
    <property type="protein sequence ID" value="KAI1513260.1"/>
    <property type="molecule type" value="Genomic_DNA"/>
</dbReference>